<dbReference type="InterPro" id="IPR034784">
    <property type="entry name" value="PDIP3_RRM"/>
</dbReference>
<protein>
    <submittedName>
        <fullName evidence="4">POLDIP3</fullName>
    </submittedName>
</protein>
<dbReference type="CDD" id="cd12681">
    <property type="entry name" value="RRM_SKAR"/>
    <property type="match status" value="1"/>
</dbReference>
<dbReference type="PANTHER" id="PTHR19965">
    <property type="entry name" value="RNA AND EXPORT FACTOR BINDING PROTEIN"/>
    <property type="match status" value="1"/>
</dbReference>
<dbReference type="PROSITE" id="PS50102">
    <property type="entry name" value="RRM"/>
    <property type="match status" value="1"/>
</dbReference>
<dbReference type="InterPro" id="IPR012677">
    <property type="entry name" value="Nucleotide-bd_a/b_plait_sf"/>
</dbReference>
<evidence type="ECO:0000259" key="3">
    <source>
        <dbReference type="PROSITE" id="PS50102"/>
    </source>
</evidence>
<accession>A0ABY6KP82</accession>
<evidence type="ECO:0000256" key="1">
    <source>
        <dbReference type="ARBA" id="ARBA00022884"/>
    </source>
</evidence>
<dbReference type="EMBL" id="CP092869">
    <property type="protein sequence ID" value="UYV70344.1"/>
    <property type="molecule type" value="Genomic_DNA"/>
</dbReference>
<evidence type="ECO:0000313" key="4">
    <source>
        <dbReference type="EMBL" id="UYV70344.1"/>
    </source>
</evidence>
<reference evidence="4 5" key="1">
    <citation type="submission" date="2022-01" db="EMBL/GenBank/DDBJ databases">
        <title>A chromosomal length assembly of Cordylochernes scorpioides.</title>
        <authorList>
            <person name="Zeh D."/>
            <person name="Zeh J."/>
        </authorList>
    </citation>
    <scope>NUCLEOTIDE SEQUENCE [LARGE SCALE GENOMIC DNA]</scope>
    <source>
        <strain evidence="4">IN4F17</strain>
        <tissue evidence="4">Whole Body</tissue>
    </source>
</reference>
<dbReference type="SMART" id="SM00360">
    <property type="entry name" value="RRM"/>
    <property type="match status" value="1"/>
</dbReference>
<dbReference type="Gene3D" id="3.30.70.330">
    <property type="match status" value="1"/>
</dbReference>
<gene>
    <name evidence="4" type="ORF">LAZ67_7002589</name>
</gene>
<dbReference type="InterPro" id="IPR051229">
    <property type="entry name" value="ALYREF_mRNA_export"/>
</dbReference>
<dbReference type="Pfam" id="PF00076">
    <property type="entry name" value="RRM_1"/>
    <property type="match status" value="1"/>
</dbReference>
<dbReference type="InterPro" id="IPR000504">
    <property type="entry name" value="RRM_dom"/>
</dbReference>
<evidence type="ECO:0000256" key="2">
    <source>
        <dbReference type="PROSITE-ProRule" id="PRU00176"/>
    </source>
</evidence>
<keyword evidence="1 2" id="KW-0694">RNA-binding</keyword>
<name>A0ABY6KP82_9ARAC</name>
<organism evidence="4 5">
    <name type="scientific">Cordylochernes scorpioides</name>
    <dbReference type="NCBI Taxonomy" id="51811"/>
    <lineage>
        <taxon>Eukaryota</taxon>
        <taxon>Metazoa</taxon>
        <taxon>Ecdysozoa</taxon>
        <taxon>Arthropoda</taxon>
        <taxon>Chelicerata</taxon>
        <taxon>Arachnida</taxon>
        <taxon>Pseudoscorpiones</taxon>
        <taxon>Cheliferoidea</taxon>
        <taxon>Chernetidae</taxon>
        <taxon>Cordylochernes</taxon>
    </lineage>
</organism>
<dbReference type="SUPFAM" id="SSF54928">
    <property type="entry name" value="RNA-binding domain, RBD"/>
    <property type="match status" value="1"/>
</dbReference>
<proteinExistence type="predicted"/>
<keyword evidence="5" id="KW-1185">Reference proteome</keyword>
<sequence>MLPVLMTTADTFYFTQCGDKKEEGRRLLSNFAMVVIGLENISPIVSSEHDKICSGEASALLHFKQLLKSLVPATVQPSSYRVLVTNLHPSVSQEDIDELFGDIGSVLHSALTKPGSAIVTFRTREEALRACHTYHNRHLDDPGLPMYCNLMETQQALPISSRTSFNLIAYVICVNKSLQHTSCTYFVKMDKIEYHAVIKFFFLDQRFFLKLNKFIQVYKSYGNSAPSFLSVKKWAAKLNLVARLLKINNLKDGQKLQPHRQLLQRRVKVCEIAEAVGISGESVRNILYEEKGMPKALHKVGTAFAECRSKANAQMTFALYQFKRDPTDFVR</sequence>
<dbReference type="Proteomes" id="UP001235939">
    <property type="component" value="Chromosome 07"/>
</dbReference>
<dbReference type="InterPro" id="IPR035979">
    <property type="entry name" value="RBD_domain_sf"/>
</dbReference>
<evidence type="ECO:0000313" key="5">
    <source>
        <dbReference type="Proteomes" id="UP001235939"/>
    </source>
</evidence>
<dbReference type="PANTHER" id="PTHR19965:SF96">
    <property type="entry name" value="POLYMERASE DELTA-INTERACTING PROTEIN 3"/>
    <property type="match status" value="1"/>
</dbReference>
<feature type="domain" description="RRM" evidence="3">
    <location>
        <begin position="80"/>
        <end position="153"/>
    </location>
</feature>